<dbReference type="GO" id="GO:0005829">
    <property type="term" value="C:cytosol"/>
    <property type="evidence" value="ECO:0007669"/>
    <property type="project" value="TreeGrafter"/>
</dbReference>
<dbReference type="AlphaFoldDB" id="A0A2A2F204"/>
<evidence type="ECO:0000313" key="6">
    <source>
        <dbReference type="Proteomes" id="UP000218896"/>
    </source>
</evidence>
<keyword evidence="2" id="KW-0808">Transferase</keyword>
<organism evidence="5 6">
    <name type="scientific">Halovibrio salipaludis</name>
    <dbReference type="NCBI Taxonomy" id="2032626"/>
    <lineage>
        <taxon>Bacteria</taxon>
        <taxon>Pseudomonadati</taxon>
        <taxon>Pseudomonadota</taxon>
        <taxon>Gammaproteobacteria</taxon>
        <taxon>Oceanospirillales</taxon>
        <taxon>Halomonadaceae</taxon>
        <taxon>Halovibrio</taxon>
    </lineage>
</organism>
<dbReference type="GO" id="GO:0004674">
    <property type="term" value="F:protein serine/threonine kinase activity"/>
    <property type="evidence" value="ECO:0007669"/>
    <property type="project" value="TreeGrafter"/>
</dbReference>
<sequence>MSEYQSLTLQAFWADEWHDAADVVFSEPELGLLSNNIRISYRSGYVDKALDLRPLPAGEHLELFDERALSINLPASFLGDYIGSDVVAFLRDIIPQGAGRRHLARVLGYPENIEQSADIPLLREGCITPIGNLRIREAAESFQQRLETSEARGFSADEINNRADELIEHARYLHLAIGSASGVGGDAPKLMLTEAEDGLFYMEGTCSDSQAVRHWIIKFARGRRNQRDQDVLRGEAAVYQALAQTHIRSIEKAHLAEGEHGPALWLLRFDRRTGDSSRVQRLGMESIYSLMGMLGDGAALSHNQVARKLMERFRDDSMLVDYLLNDLINEAIGNRDNHGRNTAFLKDEGHFRMAPAFDLAPMVLDPEGISRSSAWDGDWRAGPRGNYPAILDSLAMDAKSARHQMEQALNSARDLRNRLAGHGAPSAMLDHQGVRLELVDTVINELAGAPDAQS</sequence>
<dbReference type="RefSeq" id="WP_095618223.1">
    <property type="nucleotide sequence ID" value="NZ_NSKD01000007.1"/>
</dbReference>
<comment type="caution">
    <text evidence="5">The sequence shown here is derived from an EMBL/GenBank/DDBJ whole genome shotgun (WGS) entry which is preliminary data.</text>
</comment>
<protein>
    <recommendedName>
        <fullName evidence="4">HipA-like C-terminal domain-containing protein</fullName>
    </recommendedName>
</protein>
<name>A0A2A2F204_9GAMM</name>
<keyword evidence="6" id="KW-1185">Reference proteome</keyword>
<dbReference type="OrthoDB" id="9805913at2"/>
<dbReference type="Pfam" id="PF07804">
    <property type="entry name" value="HipA_C"/>
    <property type="match status" value="1"/>
</dbReference>
<feature type="domain" description="HipA-like C-terminal" evidence="4">
    <location>
        <begin position="182"/>
        <end position="411"/>
    </location>
</feature>
<evidence type="ECO:0000256" key="1">
    <source>
        <dbReference type="ARBA" id="ARBA00010164"/>
    </source>
</evidence>
<gene>
    <name evidence="5" type="ORF">CK501_13245</name>
</gene>
<dbReference type="Proteomes" id="UP000218896">
    <property type="component" value="Unassembled WGS sequence"/>
</dbReference>
<dbReference type="PANTHER" id="PTHR37419:SF8">
    <property type="entry name" value="TOXIN YJJJ"/>
    <property type="match status" value="1"/>
</dbReference>
<accession>A0A2A2F204</accession>
<dbReference type="InterPro" id="IPR052028">
    <property type="entry name" value="HipA_Ser/Thr_kinase"/>
</dbReference>
<reference evidence="5 6" key="1">
    <citation type="submission" date="2017-08" db="EMBL/GenBank/DDBJ databases">
        <title>Halovibrio sewagensis sp. nov., isolated from wastewater of high salinity.</title>
        <authorList>
            <person name="Dong X."/>
            <person name="Zhang G."/>
        </authorList>
    </citation>
    <scope>NUCLEOTIDE SEQUENCE [LARGE SCALE GENOMIC DNA]</scope>
    <source>
        <strain evidence="5 6">YL5-2</strain>
    </source>
</reference>
<keyword evidence="3" id="KW-0418">Kinase</keyword>
<dbReference type="InterPro" id="IPR016869">
    <property type="entry name" value="UCP028135_HipA-like"/>
</dbReference>
<evidence type="ECO:0000313" key="5">
    <source>
        <dbReference type="EMBL" id="PAU78649.1"/>
    </source>
</evidence>
<dbReference type="PANTHER" id="PTHR37419">
    <property type="entry name" value="SERINE/THREONINE-PROTEIN KINASE TOXIN HIPA"/>
    <property type="match status" value="1"/>
</dbReference>
<dbReference type="PIRSF" id="PIRSF028135">
    <property type="entry name" value="UCP028135_HipA-like"/>
    <property type="match status" value="1"/>
</dbReference>
<evidence type="ECO:0000256" key="2">
    <source>
        <dbReference type="ARBA" id="ARBA00022679"/>
    </source>
</evidence>
<dbReference type="InterPro" id="IPR012893">
    <property type="entry name" value="HipA-like_C"/>
</dbReference>
<dbReference type="EMBL" id="NSKD01000007">
    <property type="protein sequence ID" value="PAU78649.1"/>
    <property type="molecule type" value="Genomic_DNA"/>
</dbReference>
<proteinExistence type="inferred from homology"/>
<evidence type="ECO:0000259" key="4">
    <source>
        <dbReference type="Pfam" id="PF07804"/>
    </source>
</evidence>
<comment type="similarity">
    <text evidence="1">Belongs to the HipA Ser/Thr kinase family.</text>
</comment>
<evidence type="ECO:0000256" key="3">
    <source>
        <dbReference type="ARBA" id="ARBA00022777"/>
    </source>
</evidence>